<dbReference type="InterPro" id="IPR011528">
    <property type="entry name" value="NERD"/>
</dbReference>
<gene>
    <name evidence="2" type="ORF">ADL15_10040</name>
</gene>
<proteinExistence type="predicted"/>
<evidence type="ECO:0000313" key="3">
    <source>
        <dbReference type="Proteomes" id="UP000053244"/>
    </source>
</evidence>
<reference evidence="2 3" key="1">
    <citation type="submission" date="2015-10" db="EMBL/GenBank/DDBJ databases">
        <authorList>
            <person name="Gilbert D.G."/>
        </authorList>
    </citation>
    <scope>NUCLEOTIDE SEQUENCE [LARGE SCALE GENOMIC DNA]</scope>
    <source>
        <strain evidence="2 3">NRRL B-16712</strain>
    </source>
</reference>
<feature type="domain" description="NERD" evidence="1">
    <location>
        <begin position="99"/>
        <end position="168"/>
    </location>
</feature>
<keyword evidence="3" id="KW-1185">Reference proteome</keyword>
<dbReference type="EMBL" id="LLZH01000054">
    <property type="protein sequence ID" value="KUL39296.1"/>
    <property type="molecule type" value="Genomic_DNA"/>
</dbReference>
<dbReference type="Proteomes" id="UP000053244">
    <property type="component" value="Unassembled WGS sequence"/>
</dbReference>
<protein>
    <recommendedName>
        <fullName evidence="1">NERD domain-containing protein</fullName>
    </recommendedName>
</protein>
<evidence type="ECO:0000259" key="1">
    <source>
        <dbReference type="Pfam" id="PF08378"/>
    </source>
</evidence>
<dbReference type="Pfam" id="PF08378">
    <property type="entry name" value="NERD"/>
    <property type="match status" value="1"/>
</dbReference>
<name>A0A0X3V7Q5_9ACTN</name>
<sequence length="274" mass="30937">MPMQVQVLSNHSGQQLDRTIGQLREAETAAAAWRNEHGRAWNDLEESRRTKPWWRHKLGLTTVAEQEASARTQLAWHGVLTADQNRQLIDTRARQLSAGMSGEQALADGLAVLDDSWTMLRGYRNRRGETDHLLVGPTGVWAIEVKRRRIRLHVIGEQWWYEKLTAQGRCTEVAAAVDAGGRTWGRQVTDVAADLATWLAHNGHSLPVRTAVMIMHEQARLGRCESPDVNVVGTRVVHLLWAIERSATVLTAPQRQEIVALIRRDHSFHSERRG</sequence>
<accession>A0A0X3V7Q5</accession>
<dbReference type="OrthoDB" id="5793358at2"/>
<organism evidence="2 3">
    <name type="scientific">Actinoplanes awajinensis subsp. mycoplanecinus</name>
    <dbReference type="NCBI Taxonomy" id="135947"/>
    <lineage>
        <taxon>Bacteria</taxon>
        <taxon>Bacillati</taxon>
        <taxon>Actinomycetota</taxon>
        <taxon>Actinomycetes</taxon>
        <taxon>Micromonosporales</taxon>
        <taxon>Micromonosporaceae</taxon>
        <taxon>Actinoplanes</taxon>
    </lineage>
</organism>
<comment type="caution">
    <text evidence="2">The sequence shown here is derived from an EMBL/GenBank/DDBJ whole genome shotgun (WGS) entry which is preliminary data.</text>
</comment>
<dbReference type="AlphaFoldDB" id="A0A0X3V7Q5"/>
<evidence type="ECO:0000313" key="2">
    <source>
        <dbReference type="EMBL" id="KUL39296.1"/>
    </source>
</evidence>